<protein>
    <submittedName>
        <fullName evidence="2">Uncharacterized protein</fullName>
    </submittedName>
</protein>
<keyword evidence="1" id="KW-0812">Transmembrane</keyword>
<name>A0A7Z7HTV5_9PROT</name>
<keyword evidence="1" id="KW-0472">Membrane</keyword>
<keyword evidence="3" id="KW-1185">Reference proteome</keyword>
<proteinExistence type="predicted"/>
<organism evidence="2 3">
    <name type="scientific">Sterolibacterium denitrificans</name>
    <dbReference type="NCBI Taxonomy" id="157592"/>
    <lineage>
        <taxon>Bacteria</taxon>
        <taxon>Pseudomonadati</taxon>
        <taxon>Pseudomonadota</taxon>
        <taxon>Betaproteobacteria</taxon>
        <taxon>Nitrosomonadales</taxon>
        <taxon>Sterolibacteriaceae</taxon>
        <taxon>Sterolibacterium</taxon>
    </lineage>
</organism>
<dbReference type="EMBL" id="LT837804">
    <property type="protein sequence ID" value="SMB33146.1"/>
    <property type="molecule type" value="Genomic_DNA"/>
</dbReference>
<accession>A0A7Z7HTV5</accession>
<sequence length="63" mass="7290">MNERDWTMDLLTRRLARRMFFTEVPCPDGKGELVVFNWFGRNVPFVVLGGWAVLMLASALMRA</sequence>
<feature type="transmembrane region" description="Helical" evidence="1">
    <location>
        <begin position="43"/>
        <end position="61"/>
    </location>
</feature>
<evidence type="ECO:0000313" key="3">
    <source>
        <dbReference type="Proteomes" id="UP000242886"/>
    </source>
</evidence>
<evidence type="ECO:0000256" key="1">
    <source>
        <dbReference type="SAM" id="Phobius"/>
    </source>
</evidence>
<dbReference type="Proteomes" id="UP000242886">
    <property type="component" value="Plasmid SDENCHOLpa"/>
</dbReference>
<keyword evidence="2" id="KW-0614">Plasmid</keyword>
<dbReference type="AlphaFoldDB" id="A0A7Z7HTV5"/>
<gene>
    <name evidence="2" type="ORF">SDENCHOL_PA20007</name>
</gene>
<evidence type="ECO:0000313" key="2">
    <source>
        <dbReference type="EMBL" id="SMB33146.1"/>
    </source>
</evidence>
<reference evidence="2" key="1">
    <citation type="submission" date="2017-03" db="EMBL/GenBank/DDBJ databases">
        <authorList>
            <consortium name="AG Boll"/>
        </authorList>
    </citation>
    <scope>NUCLEOTIDE SEQUENCE [LARGE SCALE GENOMIC DNA]</scope>
    <source>
        <strain evidence="2">Chol</strain>
    </source>
</reference>
<geneLocation type="plasmid" evidence="2 3">
    <name>SDENCHOLpa</name>
</geneLocation>
<keyword evidence="1" id="KW-1133">Transmembrane helix</keyword>